<keyword evidence="5 8" id="KW-1133">Transmembrane helix</keyword>
<keyword evidence="11" id="KW-1185">Reference proteome</keyword>
<feature type="signal peptide" evidence="9">
    <location>
        <begin position="1"/>
        <end position="20"/>
    </location>
</feature>
<evidence type="ECO:0000256" key="5">
    <source>
        <dbReference type="ARBA" id="ARBA00022989"/>
    </source>
</evidence>
<dbReference type="InterPro" id="IPR019358">
    <property type="entry name" value="NEMP_fam"/>
</dbReference>
<dbReference type="EMBL" id="CACTIH010005451">
    <property type="protein sequence ID" value="CAA2993498.1"/>
    <property type="molecule type" value="Genomic_DNA"/>
</dbReference>
<dbReference type="AlphaFoldDB" id="A0A8S0SPF9"/>
<keyword evidence="7" id="KW-0539">Nucleus</keyword>
<name>A0A8S0SPF9_OLEEU</name>
<evidence type="ECO:0000256" key="1">
    <source>
        <dbReference type="ARBA" id="ARBA00004575"/>
    </source>
</evidence>
<dbReference type="Gramene" id="OE9A044940T1">
    <property type="protein sequence ID" value="OE9A044940C1"/>
    <property type="gene ID" value="OE9A044940"/>
</dbReference>
<dbReference type="PANTHER" id="PTHR31587:SF4">
    <property type="entry name" value="TRANSMEMBRANE PROTEIN (DUF2215)"/>
    <property type="match status" value="1"/>
</dbReference>
<comment type="subcellular location">
    <subcellularLocation>
        <location evidence="1">Nucleus inner membrane</location>
        <topology evidence="1">Multi-pass membrane protein</topology>
        <orientation evidence="1">Nucleoplasmic side</orientation>
    </subcellularLocation>
</comment>
<accession>A0A8S0SPF9</accession>
<comment type="caution">
    <text evidence="10">The sequence shown here is derived from an EMBL/GenBank/DDBJ whole genome shotgun (WGS) entry which is preliminary data.</text>
</comment>
<evidence type="ECO:0000313" key="10">
    <source>
        <dbReference type="EMBL" id="CAA2993498.1"/>
    </source>
</evidence>
<evidence type="ECO:0000256" key="2">
    <source>
        <dbReference type="ARBA" id="ARBA00005748"/>
    </source>
</evidence>
<evidence type="ECO:0000256" key="7">
    <source>
        <dbReference type="ARBA" id="ARBA00023242"/>
    </source>
</evidence>
<evidence type="ECO:0000256" key="9">
    <source>
        <dbReference type="SAM" id="SignalP"/>
    </source>
</evidence>
<keyword evidence="4 9" id="KW-0732">Signal</keyword>
<feature type="chain" id="PRO_5035890869" evidence="9">
    <location>
        <begin position="21"/>
        <end position="367"/>
    </location>
</feature>
<evidence type="ECO:0000313" key="11">
    <source>
        <dbReference type="Proteomes" id="UP000594638"/>
    </source>
</evidence>
<evidence type="ECO:0000256" key="4">
    <source>
        <dbReference type="ARBA" id="ARBA00022729"/>
    </source>
</evidence>
<evidence type="ECO:0000256" key="3">
    <source>
        <dbReference type="ARBA" id="ARBA00022692"/>
    </source>
</evidence>
<reference evidence="10 11" key="1">
    <citation type="submission" date="2019-12" db="EMBL/GenBank/DDBJ databases">
        <authorList>
            <person name="Alioto T."/>
            <person name="Alioto T."/>
            <person name="Gomez Garrido J."/>
        </authorList>
    </citation>
    <scope>NUCLEOTIDE SEQUENCE [LARGE SCALE GENOMIC DNA]</scope>
</reference>
<feature type="transmembrane region" description="Helical" evidence="8">
    <location>
        <begin position="216"/>
        <end position="237"/>
    </location>
</feature>
<dbReference type="PANTHER" id="PTHR31587">
    <property type="entry name" value="TRANSMEMBRANE PROTEIN (DUF2215)"/>
    <property type="match status" value="1"/>
</dbReference>
<keyword evidence="6 8" id="KW-0472">Membrane</keyword>
<dbReference type="Proteomes" id="UP000594638">
    <property type="component" value="Unassembled WGS sequence"/>
</dbReference>
<sequence>MASASLSACSILWLLFVSHSFLPSVSFTDELSLVLQFFSVCLIAAIPSLVVEKSPESNAGTNVKCERVHIYGFRRLKHLSMFAISVKVKVSYVNPSGRLPNVEICFHRWELLLQKVSRCPLMKVFLVLGIMMITLASWLSKSLVFYCSGATSVGVLVILVILFQGMKLLPTGQKSSLAIFLYSCSLSTVSLGVFLLDYVPRLLRSVLLEIGISQDITGNISVWFLAIAGAWLGYWSLQTLLILQVEFFCFCSVEELSKPKVIQWVYKKLCRLEINLGKSLDPYASNIDESYVVRFGSFFCSFHNTPERRKFSKDEWEKFTWDTPRKALKGLVSSPDFNKWAVANADRITLAPKKEARDRQKRWFHWL</sequence>
<feature type="transmembrane region" description="Helical" evidence="8">
    <location>
        <begin position="175"/>
        <end position="196"/>
    </location>
</feature>
<gene>
    <name evidence="10" type="ORF">OLEA9_A044940</name>
</gene>
<organism evidence="10 11">
    <name type="scientific">Olea europaea subsp. europaea</name>
    <dbReference type="NCBI Taxonomy" id="158383"/>
    <lineage>
        <taxon>Eukaryota</taxon>
        <taxon>Viridiplantae</taxon>
        <taxon>Streptophyta</taxon>
        <taxon>Embryophyta</taxon>
        <taxon>Tracheophyta</taxon>
        <taxon>Spermatophyta</taxon>
        <taxon>Magnoliopsida</taxon>
        <taxon>eudicotyledons</taxon>
        <taxon>Gunneridae</taxon>
        <taxon>Pentapetalae</taxon>
        <taxon>asterids</taxon>
        <taxon>lamiids</taxon>
        <taxon>Lamiales</taxon>
        <taxon>Oleaceae</taxon>
        <taxon>Oleeae</taxon>
        <taxon>Olea</taxon>
    </lineage>
</organism>
<keyword evidence="3 8" id="KW-0812">Transmembrane</keyword>
<evidence type="ECO:0000256" key="8">
    <source>
        <dbReference type="SAM" id="Phobius"/>
    </source>
</evidence>
<evidence type="ECO:0000256" key="6">
    <source>
        <dbReference type="ARBA" id="ARBA00023136"/>
    </source>
</evidence>
<feature type="transmembrane region" description="Helical" evidence="8">
    <location>
        <begin position="33"/>
        <end position="51"/>
    </location>
</feature>
<comment type="similarity">
    <text evidence="2">Belongs to the NEMP family.</text>
</comment>
<feature type="transmembrane region" description="Helical" evidence="8">
    <location>
        <begin position="143"/>
        <end position="163"/>
    </location>
</feature>
<dbReference type="GO" id="GO:0005637">
    <property type="term" value="C:nuclear inner membrane"/>
    <property type="evidence" value="ECO:0007669"/>
    <property type="project" value="UniProtKB-SubCell"/>
</dbReference>
<dbReference type="OrthoDB" id="1890267at2759"/>
<dbReference type="Pfam" id="PF10225">
    <property type="entry name" value="NEMP"/>
    <property type="match status" value="1"/>
</dbReference>
<protein>
    <submittedName>
        <fullName evidence="10">Uncharacterized protein</fullName>
    </submittedName>
</protein>
<proteinExistence type="inferred from homology"/>